<dbReference type="GO" id="GO:0005524">
    <property type="term" value="F:ATP binding"/>
    <property type="evidence" value="ECO:0007669"/>
    <property type="project" value="UniProtKB-UniRule"/>
</dbReference>
<dbReference type="InterPro" id="IPR013083">
    <property type="entry name" value="Znf_RING/FYVE/PHD"/>
</dbReference>
<keyword evidence="10" id="KW-0862">Zinc</keyword>
<evidence type="ECO:0000256" key="14">
    <source>
        <dbReference type="ARBA" id="ARBA00054601"/>
    </source>
</evidence>
<reference evidence="20" key="2">
    <citation type="journal article" date="2022" name="Hortic Res">
        <title>The genome of Dioscorea zingiberensis sheds light on the biosynthesis, origin and evolution of the medicinally important diosgenin saponins.</title>
        <authorList>
            <person name="Li Y."/>
            <person name="Tan C."/>
            <person name="Li Z."/>
            <person name="Guo J."/>
            <person name="Li S."/>
            <person name="Chen X."/>
            <person name="Wang C."/>
            <person name="Dai X."/>
            <person name="Yang H."/>
            <person name="Song W."/>
            <person name="Hou L."/>
            <person name="Xu J."/>
            <person name="Tong Z."/>
            <person name="Xu A."/>
            <person name="Yuan X."/>
            <person name="Wang W."/>
            <person name="Yang Q."/>
            <person name="Chen L."/>
            <person name="Sun Z."/>
            <person name="Wang K."/>
            <person name="Pan B."/>
            <person name="Chen J."/>
            <person name="Bao Y."/>
            <person name="Liu F."/>
            <person name="Qi X."/>
            <person name="Gang D.R."/>
            <person name="Wen J."/>
            <person name="Li J."/>
        </authorList>
    </citation>
    <scope>NUCLEOTIDE SEQUENCE</scope>
    <source>
        <strain evidence="20">Dzin_1.0</strain>
    </source>
</reference>
<dbReference type="PROSITE" id="PS51292">
    <property type="entry name" value="ZF_RING_CH"/>
    <property type="match status" value="1"/>
</dbReference>
<keyword evidence="11 16" id="KW-0067">ATP-binding</keyword>
<evidence type="ECO:0000256" key="1">
    <source>
        <dbReference type="ARBA" id="ARBA00012513"/>
    </source>
</evidence>
<dbReference type="Pfam" id="PF12906">
    <property type="entry name" value="RINGv"/>
    <property type="match status" value="1"/>
</dbReference>
<evidence type="ECO:0000256" key="15">
    <source>
        <dbReference type="ARBA" id="ARBA00066296"/>
    </source>
</evidence>
<keyword evidence="9" id="KW-0418">Kinase</keyword>
<dbReference type="PROSITE" id="PS00108">
    <property type="entry name" value="PROTEIN_KINASE_ST"/>
    <property type="match status" value="1"/>
</dbReference>
<keyword evidence="5" id="KW-0808">Transferase</keyword>
<evidence type="ECO:0000256" key="8">
    <source>
        <dbReference type="ARBA" id="ARBA00022771"/>
    </source>
</evidence>
<keyword evidence="17" id="KW-0812">Transmembrane</keyword>
<dbReference type="SUPFAM" id="SSF57850">
    <property type="entry name" value="RING/U-box"/>
    <property type="match status" value="1"/>
</dbReference>
<evidence type="ECO:0000259" key="19">
    <source>
        <dbReference type="PROSITE" id="PS51292"/>
    </source>
</evidence>
<dbReference type="OrthoDB" id="68483at2759"/>
<dbReference type="AlphaFoldDB" id="A0A9D5BZY5"/>
<dbReference type="InterPro" id="IPR011009">
    <property type="entry name" value="Kinase-like_dom_sf"/>
</dbReference>
<evidence type="ECO:0000256" key="6">
    <source>
        <dbReference type="ARBA" id="ARBA00022723"/>
    </source>
</evidence>
<dbReference type="GO" id="GO:0009615">
    <property type="term" value="P:response to virus"/>
    <property type="evidence" value="ECO:0007669"/>
    <property type="project" value="UniProtKB-ARBA"/>
</dbReference>
<dbReference type="PANTHER" id="PTHR46158">
    <property type="entry name" value="OS02G0165000 PROTEIN"/>
    <property type="match status" value="1"/>
</dbReference>
<comment type="catalytic activity">
    <reaction evidence="12">
        <text>L-threonyl-[protein] + ATP = O-phospho-L-threonyl-[protein] + ADP + H(+)</text>
        <dbReference type="Rhea" id="RHEA:46608"/>
        <dbReference type="Rhea" id="RHEA-COMP:11060"/>
        <dbReference type="Rhea" id="RHEA-COMP:11605"/>
        <dbReference type="ChEBI" id="CHEBI:15378"/>
        <dbReference type="ChEBI" id="CHEBI:30013"/>
        <dbReference type="ChEBI" id="CHEBI:30616"/>
        <dbReference type="ChEBI" id="CHEBI:61977"/>
        <dbReference type="ChEBI" id="CHEBI:456216"/>
        <dbReference type="EC" id="2.7.11.1"/>
    </reaction>
</comment>
<evidence type="ECO:0000256" key="3">
    <source>
        <dbReference type="ARBA" id="ARBA00022553"/>
    </source>
</evidence>
<evidence type="ECO:0000256" key="11">
    <source>
        <dbReference type="ARBA" id="ARBA00022840"/>
    </source>
</evidence>
<keyword evidence="7 16" id="KW-0547">Nucleotide-binding</keyword>
<organism evidence="20 21">
    <name type="scientific">Dioscorea zingiberensis</name>
    <dbReference type="NCBI Taxonomy" id="325984"/>
    <lineage>
        <taxon>Eukaryota</taxon>
        <taxon>Viridiplantae</taxon>
        <taxon>Streptophyta</taxon>
        <taxon>Embryophyta</taxon>
        <taxon>Tracheophyta</taxon>
        <taxon>Spermatophyta</taxon>
        <taxon>Magnoliopsida</taxon>
        <taxon>Liliopsida</taxon>
        <taxon>Dioscoreales</taxon>
        <taxon>Dioscoreaceae</taxon>
        <taxon>Dioscorea</taxon>
    </lineage>
</organism>
<feature type="domain" description="RING-CH-type" evidence="19">
    <location>
        <begin position="643"/>
        <end position="705"/>
    </location>
</feature>
<dbReference type="EMBL" id="JAGGNH010000009">
    <property type="protein sequence ID" value="KAJ0963775.1"/>
    <property type="molecule type" value="Genomic_DNA"/>
</dbReference>
<dbReference type="PROSITE" id="PS50011">
    <property type="entry name" value="PROTEIN_KINASE_DOM"/>
    <property type="match status" value="1"/>
</dbReference>
<dbReference type="CDD" id="cd16495">
    <property type="entry name" value="RING_CH-C4HC3_MARCH"/>
    <property type="match status" value="1"/>
</dbReference>
<accession>A0A9D5BZY5</accession>
<dbReference type="Gene3D" id="1.10.510.10">
    <property type="entry name" value="Transferase(Phosphotransferase) domain 1"/>
    <property type="match status" value="1"/>
</dbReference>
<dbReference type="PANTHER" id="PTHR46158:SF1">
    <property type="entry name" value="RING_U-BOX SUPERFAMILY PROTEIN"/>
    <property type="match status" value="1"/>
</dbReference>
<feature type="transmembrane region" description="Helical" evidence="17">
    <location>
        <begin position="824"/>
        <end position="847"/>
    </location>
</feature>
<dbReference type="Pfam" id="PF00069">
    <property type="entry name" value="Pkinase"/>
    <property type="match status" value="1"/>
</dbReference>
<evidence type="ECO:0000259" key="18">
    <source>
        <dbReference type="PROSITE" id="PS50011"/>
    </source>
</evidence>
<evidence type="ECO:0000256" key="2">
    <source>
        <dbReference type="ARBA" id="ARBA00022527"/>
    </source>
</evidence>
<dbReference type="FunFam" id="1.10.510.10:FF:000747">
    <property type="entry name" value="Serine/threonine-protein kinase GRIK2"/>
    <property type="match status" value="1"/>
</dbReference>
<proteinExistence type="predicted"/>
<keyword evidence="3" id="KW-0597">Phosphoprotein</keyword>
<dbReference type="CDD" id="cd14008">
    <property type="entry name" value="STKc_LKB1_CaMKK"/>
    <property type="match status" value="1"/>
</dbReference>
<dbReference type="SMART" id="SM00220">
    <property type="entry name" value="S_TKc"/>
    <property type="match status" value="1"/>
</dbReference>
<dbReference type="Gene3D" id="3.30.40.10">
    <property type="entry name" value="Zinc/RING finger domain, C3HC4 (zinc finger)"/>
    <property type="match status" value="1"/>
</dbReference>
<keyword evidence="8" id="KW-0863">Zinc-finger</keyword>
<keyword evidence="6" id="KW-0479">Metal-binding</keyword>
<keyword evidence="2" id="KW-0723">Serine/threonine-protein kinase</keyword>
<protein>
    <recommendedName>
        <fullName evidence="1">non-specific serine/threonine protein kinase</fullName>
        <ecNumber evidence="1">2.7.11.1</ecNumber>
    </recommendedName>
</protein>
<keyword evidence="4" id="KW-0945">Host-virus interaction</keyword>
<dbReference type="InterPro" id="IPR008271">
    <property type="entry name" value="Ser/Thr_kinase_AS"/>
</dbReference>
<reference evidence="20" key="1">
    <citation type="submission" date="2021-03" db="EMBL/GenBank/DDBJ databases">
        <authorList>
            <person name="Li Z."/>
            <person name="Yang C."/>
        </authorList>
    </citation>
    <scope>NUCLEOTIDE SEQUENCE</scope>
    <source>
        <strain evidence="20">Dzin_1.0</strain>
        <tissue evidence="20">Leaf</tissue>
    </source>
</reference>
<comment type="catalytic activity">
    <reaction evidence="13">
        <text>L-seryl-[protein] + ATP = O-phospho-L-seryl-[protein] + ADP + H(+)</text>
        <dbReference type="Rhea" id="RHEA:17989"/>
        <dbReference type="Rhea" id="RHEA-COMP:9863"/>
        <dbReference type="Rhea" id="RHEA-COMP:11604"/>
        <dbReference type="ChEBI" id="CHEBI:15378"/>
        <dbReference type="ChEBI" id="CHEBI:29999"/>
        <dbReference type="ChEBI" id="CHEBI:30616"/>
        <dbReference type="ChEBI" id="CHEBI:83421"/>
        <dbReference type="ChEBI" id="CHEBI:456216"/>
        <dbReference type="EC" id="2.7.11.1"/>
    </reaction>
</comment>
<dbReference type="InterPro" id="IPR011016">
    <property type="entry name" value="Znf_RING-CH"/>
</dbReference>
<keyword evidence="17" id="KW-1133">Transmembrane helix</keyword>
<evidence type="ECO:0000256" key="17">
    <source>
        <dbReference type="SAM" id="Phobius"/>
    </source>
</evidence>
<evidence type="ECO:0000256" key="5">
    <source>
        <dbReference type="ARBA" id="ARBA00022679"/>
    </source>
</evidence>
<sequence>MGCCGCFGFLRKSKRSIVSIRGTSPRSSQERLLPEGGVDADGVLFNGDSGNLMNGFDSGFHRSARGAEEIILSRTRSGLICREIPVKETRHVVRTEDENGNKMVNEYVREYKIGSGSYGKVVLYRSTKDGKQYAIKVFHKSHLLKLRVAPSETAMTDVLREVSIMKMLDHPNIVNLIEVIDDPTTDHFYMVLEYVKGKRVCEGSGSCLSESTSRRYLRDIVAGLMYLHAHNIVHGDIKPDNLLVTCNGNVKIGDFSVSQVFEDDDDELRRSPGTPVFTAPECCSGITYHGKAADTWAVGVTLYCMVLGQYPFLGDTLQDTYDKIVNNPLALPGDINPLLRSLLEGLLCKDPKQRITLHATANHPWVVGDDGPIPEFLCRNCWEIPLSLRLEMEEGDREHGKPLNLQNDGETKAILGEISHVQNGKLPNLSIEIPSTSVEDSSIDFVTLNIPQTPSSSSAAATSIFNVFPSISPTSFSRKHNSPDVLSYKAKPSKRSLLPRLSFKFRNLVSEIEKGDVLVQDVSSAASREKTSVLRSLSFTKLFTTPPRGSSSLPVTPVGQLHDASWLRTTAVDSSMSDRKEFKKKIYRSLSVPSNIIQKNIKRMDSLGSIYRVVPTPRGVNLSGDAPEIIAASDSDSNDDGEDIAEEEAVCRICMIELCEGGDTLKLECSCKGELALAHRECALKWFILRGSKNCEVCKQEVKNLPVTLLRVQNVQAAVVQTGTTSQRRICTYGWIFQEMPILVIVSMLAYFCFLEQLLVAESGFTALAISVPFSCILGLLASMTSSTMVGERYSWIYSSVQFVMVVVFAHLFYSLLQMQSVMAVILATFAGFGVAMCGSSILVEILRWRSRLHVWSENQHSSEERLSSTQQPPGTAD</sequence>
<dbReference type="InterPro" id="IPR000719">
    <property type="entry name" value="Prot_kinase_dom"/>
</dbReference>
<evidence type="ECO:0000256" key="10">
    <source>
        <dbReference type="ARBA" id="ARBA00022833"/>
    </source>
</evidence>
<dbReference type="GO" id="GO:0008270">
    <property type="term" value="F:zinc ion binding"/>
    <property type="evidence" value="ECO:0007669"/>
    <property type="project" value="UniProtKB-KW"/>
</dbReference>
<feature type="transmembrane region" description="Helical" evidence="17">
    <location>
        <begin position="796"/>
        <end position="817"/>
    </location>
</feature>
<comment type="subunit">
    <text evidence="15">Associates with the SNF1-related protein kinase (SnRK) complex. Interacts with AL1, a geminivirus (TGMV) protein essential for viral replication.</text>
</comment>
<evidence type="ECO:0000256" key="4">
    <source>
        <dbReference type="ARBA" id="ARBA00022581"/>
    </source>
</evidence>
<evidence type="ECO:0000256" key="16">
    <source>
        <dbReference type="PROSITE-ProRule" id="PRU10141"/>
    </source>
</evidence>
<keyword evidence="21" id="KW-1185">Reference proteome</keyword>
<evidence type="ECO:0000313" key="21">
    <source>
        <dbReference type="Proteomes" id="UP001085076"/>
    </source>
</evidence>
<evidence type="ECO:0000313" key="20">
    <source>
        <dbReference type="EMBL" id="KAJ0963775.1"/>
    </source>
</evidence>
<evidence type="ECO:0000256" key="9">
    <source>
        <dbReference type="ARBA" id="ARBA00022777"/>
    </source>
</evidence>
<dbReference type="InterPro" id="IPR017441">
    <property type="entry name" value="Protein_kinase_ATP_BS"/>
</dbReference>
<dbReference type="GO" id="GO:0004674">
    <property type="term" value="F:protein serine/threonine kinase activity"/>
    <property type="evidence" value="ECO:0007669"/>
    <property type="project" value="UniProtKB-KW"/>
</dbReference>
<dbReference type="SMART" id="SM00744">
    <property type="entry name" value="RINGv"/>
    <property type="match status" value="1"/>
</dbReference>
<feature type="domain" description="Protein kinase" evidence="18">
    <location>
        <begin position="107"/>
        <end position="366"/>
    </location>
</feature>
<evidence type="ECO:0000256" key="7">
    <source>
        <dbReference type="ARBA" id="ARBA00022741"/>
    </source>
</evidence>
<dbReference type="FunFam" id="3.30.200.20:FF:000206">
    <property type="entry name" value="Serine/threonine-protein kinase Ssp1"/>
    <property type="match status" value="1"/>
</dbReference>
<keyword evidence="17" id="KW-0472">Membrane</keyword>
<feature type="transmembrane region" description="Helical" evidence="17">
    <location>
        <begin position="765"/>
        <end position="784"/>
    </location>
</feature>
<feature type="binding site" evidence="16">
    <location>
        <position position="136"/>
    </location>
    <ligand>
        <name>ATP</name>
        <dbReference type="ChEBI" id="CHEBI:30616"/>
    </ligand>
</feature>
<dbReference type="PROSITE" id="PS00107">
    <property type="entry name" value="PROTEIN_KINASE_ATP"/>
    <property type="match status" value="1"/>
</dbReference>
<dbReference type="SUPFAM" id="SSF56112">
    <property type="entry name" value="Protein kinase-like (PK-like)"/>
    <property type="match status" value="1"/>
</dbReference>
<evidence type="ECO:0000256" key="13">
    <source>
        <dbReference type="ARBA" id="ARBA00048679"/>
    </source>
</evidence>
<name>A0A9D5BZY5_9LILI</name>
<gene>
    <name evidence="20" type="ORF">J5N97_028897</name>
</gene>
<dbReference type="Proteomes" id="UP001085076">
    <property type="component" value="Miscellaneous, Linkage group lg09"/>
</dbReference>
<comment type="function">
    <text evidence="14">Activates SnRK1.1/KIN10 and SnRK1.2/KIN11 by phosphorylation of their activation-loop 'Thr-198' and 'Thr-176', respectively. Required for the regulation by SnRK1 kinases of the transcription of a large set of genes, the modification the activity of metabolic enzymes, and the control of various nutrient-responsive cellular developmental processes.</text>
</comment>
<comment type="caution">
    <text evidence="20">The sequence shown here is derived from an EMBL/GenBank/DDBJ whole genome shotgun (WGS) entry which is preliminary data.</text>
</comment>
<dbReference type="EC" id="2.7.11.1" evidence="1"/>
<evidence type="ECO:0000256" key="12">
    <source>
        <dbReference type="ARBA" id="ARBA00047899"/>
    </source>
</evidence>